<organism evidence="2 3">
    <name type="scientific">Plectus sambesii</name>
    <dbReference type="NCBI Taxonomy" id="2011161"/>
    <lineage>
        <taxon>Eukaryota</taxon>
        <taxon>Metazoa</taxon>
        <taxon>Ecdysozoa</taxon>
        <taxon>Nematoda</taxon>
        <taxon>Chromadorea</taxon>
        <taxon>Plectida</taxon>
        <taxon>Plectina</taxon>
        <taxon>Plectoidea</taxon>
        <taxon>Plectidae</taxon>
        <taxon>Plectus</taxon>
    </lineage>
</organism>
<sequence>MINYCANASLLEKLPNFHNRKSWHPSEATWKSVNRLSRPIGRDEKFLPIQSVTVHPQLRCKVQGARGTRPAQGRRSADYDRYLFRSSIDPSPPQPGSKTPQLPSTASE</sequence>
<keyword evidence="2" id="KW-1185">Reference proteome</keyword>
<dbReference type="AlphaFoldDB" id="A0A914XRT0"/>
<dbReference type="WBParaSite" id="PSAMB.scaffold99size80234.g1882.t1">
    <property type="protein sequence ID" value="PSAMB.scaffold99size80234.g1882.t1"/>
    <property type="gene ID" value="PSAMB.scaffold99size80234.g1882"/>
</dbReference>
<evidence type="ECO:0000256" key="1">
    <source>
        <dbReference type="SAM" id="MobiDB-lite"/>
    </source>
</evidence>
<feature type="compositionally biased region" description="Polar residues" evidence="1">
    <location>
        <begin position="96"/>
        <end position="108"/>
    </location>
</feature>
<name>A0A914XRT0_9BILA</name>
<proteinExistence type="predicted"/>
<evidence type="ECO:0000313" key="2">
    <source>
        <dbReference type="Proteomes" id="UP000887566"/>
    </source>
</evidence>
<feature type="region of interest" description="Disordered" evidence="1">
    <location>
        <begin position="60"/>
        <end position="108"/>
    </location>
</feature>
<evidence type="ECO:0000313" key="3">
    <source>
        <dbReference type="WBParaSite" id="PSAMB.scaffold99size80234.g1882.t1"/>
    </source>
</evidence>
<protein>
    <submittedName>
        <fullName evidence="3">Uncharacterized protein</fullName>
    </submittedName>
</protein>
<reference evidence="3" key="1">
    <citation type="submission" date="2022-11" db="UniProtKB">
        <authorList>
            <consortium name="WormBaseParasite"/>
        </authorList>
    </citation>
    <scope>IDENTIFICATION</scope>
</reference>
<dbReference type="Proteomes" id="UP000887566">
    <property type="component" value="Unplaced"/>
</dbReference>
<accession>A0A914XRT0</accession>